<evidence type="ECO:0000313" key="2">
    <source>
        <dbReference type="Proteomes" id="UP001221142"/>
    </source>
</evidence>
<protein>
    <recommendedName>
        <fullName evidence="3">F-box domain-containing protein</fullName>
    </recommendedName>
</protein>
<accession>A0AAD7CGL2</accession>
<comment type="caution">
    <text evidence="1">The sequence shown here is derived from an EMBL/GenBank/DDBJ whole genome shotgun (WGS) entry which is preliminary data.</text>
</comment>
<organism evidence="1 2">
    <name type="scientific">Roridomyces roridus</name>
    <dbReference type="NCBI Taxonomy" id="1738132"/>
    <lineage>
        <taxon>Eukaryota</taxon>
        <taxon>Fungi</taxon>
        <taxon>Dikarya</taxon>
        <taxon>Basidiomycota</taxon>
        <taxon>Agaricomycotina</taxon>
        <taxon>Agaricomycetes</taxon>
        <taxon>Agaricomycetidae</taxon>
        <taxon>Agaricales</taxon>
        <taxon>Marasmiineae</taxon>
        <taxon>Mycenaceae</taxon>
        <taxon>Roridomyces</taxon>
    </lineage>
</organism>
<sequence>MHPALATPELAQLICEKLQEPEPVCREGTLASLAVTCRALREPALDALWRTQRGIQNIIKCLPSHLWELREGLNTDPELEWHMTLREIKKGWPSLHIIGTIQPGDWTVPLSYSRRIKTLFISPFPAQIQVPDVTVFEAIASTLPTPLFFPKLRSLHCRTDEGLLPYMNLFLGTRMEFVHLDIAGDDFNDPVPSGLALQSLKRLHARGLFRLDGPTGSVLLCRPACDLIKQLDQIEDLSVPNVDREALERLARFTSLKALDLEYARPEFLEPAADG</sequence>
<proteinExistence type="predicted"/>
<dbReference type="Proteomes" id="UP001221142">
    <property type="component" value="Unassembled WGS sequence"/>
</dbReference>
<keyword evidence="2" id="KW-1185">Reference proteome</keyword>
<gene>
    <name evidence="1" type="ORF">FB45DRAFT_894875</name>
</gene>
<reference evidence="1" key="1">
    <citation type="submission" date="2023-03" db="EMBL/GenBank/DDBJ databases">
        <title>Massive genome expansion in bonnet fungi (Mycena s.s.) driven by repeated elements and novel gene families across ecological guilds.</title>
        <authorList>
            <consortium name="Lawrence Berkeley National Laboratory"/>
            <person name="Harder C.B."/>
            <person name="Miyauchi S."/>
            <person name="Viragh M."/>
            <person name="Kuo A."/>
            <person name="Thoen E."/>
            <person name="Andreopoulos B."/>
            <person name="Lu D."/>
            <person name="Skrede I."/>
            <person name="Drula E."/>
            <person name="Henrissat B."/>
            <person name="Morin E."/>
            <person name="Kohler A."/>
            <person name="Barry K."/>
            <person name="LaButti K."/>
            <person name="Morin E."/>
            <person name="Salamov A."/>
            <person name="Lipzen A."/>
            <person name="Mereny Z."/>
            <person name="Hegedus B."/>
            <person name="Baldrian P."/>
            <person name="Stursova M."/>
            <person name="Weitz H."/>
            <person name="Taylor A."/>
            <person name="Grigoriev I.V."/>
            <person name="Nagy L.G."/>
            <person name="Martin F."/>
            <person name="Kauserud H."/>
        </authorList>
    </citation>
    <scope>NUCLEOTIDE SEQUENCE</scope>
    <source>
        <strain evidence="1">9284</strain>
    </source>
</reference>
<evidence type="ECO:0008006" key="3">
    <source>
        <dbReference type="Google" id="ProtNLM"/>
    </source>
</evidence>
<name>A0AAD7CGL2_9AGAR</name>
<dbReference type="EMBL" id="JARKIF010000002">
    <property type="protein sequence ID" value="KAJ7647962.1"/>
    <property type="molecule type" value="Genomic_DNA"/>
</dbReference>
<dbReference type="AlphaFoldDB" id="A0AAD7CGL2"/>
<evidence type="ECO:0000313" key="1">
    <source>
        <dbReference type="EMBL" id="KAJ7647962.1"/>
    </source>
</evidence>